<evidence type="ECO:0000256" key="4">
    <source>
        <dbReference type="ARBA" id="ARBA00035299"/>
    </source>
</evidence>
<feature type="domain" description="Large ribosomal subunit protein uL15/eL18" evidence="7">
    <location>
        <begin position="108"/>
        <end position="187"/>
    </location>
</feature>
<evidence type="ECO:0000256" key="1">
    <source>
        <dbReference type="ARBA" id="ARBA00007320"/>
    </source>
</evidence>
<gene>
    <name evidence="8" type="ORF">C7M84_017291</name>
</gene>
<evidence type="ECO:0000256" key="3">
    <source>
        <dbReference type="ARBA" id="ARBA00023274"/>
    </source>
</evidence>
<proteinExistence type="inferred from homology"/>
<dbReference type="InterPro" id="IPR021131">
    <property type="entry name" value="Ribosomal_uL15/eL18"/>
</dbReference>
<reference evidence="8 9" key="1">
    <citation type="submission" date="2018-04" db="EMBL/GenBank/DDBJ databases">
        <authorList>
            <person name="Zhang X."/>
            <person name="Yuan J."/>
            <person name="Li F."/>
            <person name="Xiang J."/>
        </authorList>
    </citation>
    <scope>NUCLEOTIDE SEQUENCE [LARGE SCALE GENOMIC DNA]</scope>
    <source>
        <tissue evidence="8">Muscle</tissue>
    </source>
</reference>
<protein>
    <recommendedName>
        <fullName evidence="4">Large ribosomal subunit protein uL15m</fullName>
    </recommendedName>
    <alternativeName>
        <fullName evidence="5">39S ribosomal protein L15, mitochondrial</fullName>
    </alternativeName>
</protein>
<dbReference type="SUPFAM" id="SSF52080">
    <property type="entry name" value="Ribosomal proteins L15p and L18e"/>
    <property type="match status" value="1"/>
</dbReference>
<dbReference type="AlphaFoldDB" id="A0A3R7LW68"/>
<dbReference type="STRING" id="6689.A0A3R7LW68"/>
<evidence type="ECO:0000256" key="6">
    <source>
        <dbReference type="SAM" id="MobiDB-lite"/>
    </source>
</evidence>
<reference evidence="8 9" key="2">
    <citation type="submission" date="2019-01" db="EMBL/GenBank/DDBJ databases">
        <title>The decoding of complex shrimp genome reveals the adaptation for benthos swimmer, frequently molting mechanism and breeding impact on genome.</title>
        <authorList>
            <person name="Sun Y."/>
            <person name="Gao Y."/>
            <person name="Yu Y."/>
        </authorList>
    </citation>
    <scope>NUCLEOTIDE SEQUENCE [LARGE SCALE GENOMIC DNA]</scope>
    <source>
        <tissue evidence="8">Muscle</tissue>
    </source>
</reference>
<sequence length="308" mass="34532">MSVFLPSSGSYVNIMASSAGTEKALSLLRRLPRVGLSNLKPNPGAHRNKTRSRGMNGGKTHGAGSKGSGQRQNFMRLGYETGNNPFYLRFPCQNYYKGHHLKLSYIPVCMGKLQMLVDTNRLRTDIPVDLTQLVATGLFSVRPEEKEGGFMLEDDGMDHFQTRMNIEVQWASEAVIAAVERNGGTITTAYYDPIALGAACNPMAFFKRGVAIPKRMLPPQHLIDYYSDPKNRGYLADPDLVAKERFILAQKYGYELPDIKSSPDKDMLLERKDPRQIFYGLEPGWVVNMKDKVIVKPTDPVLKEFYAS</sequence>
<dbReference type="EMBL" id="QCYY01003197">
    <property type="protein sequence ID" value="ROT64761.1"/>
    <property type="molecule type" value="Genomic_DNA"/>
</dbReference>
<dbReference type="InterPro" id="IPR030878">
    <property type="entry name" value="Ribosomal_uL15"/>
</dbReference>
<dbReference type="GO" id="GO:0003735">
    <property type="term" value="F:structural constituent of ribosome"/>
    <property type="evidence" value="ECO:0007669"/>
    <property type="project" value="InterPro"/>
</dbReference>
<dbReference type="GO" id="GO:0006412">
    <property type="term" value="P:translation"/>
    <property type="evidence" value="ECO:0007669"/>
    <property type="project" value="InterPro"/>
</dbReference>
<evidence type="ECO:0000256" key="2">
    <source>
        <dbReference type="ARBA" id="ARBA00022980"/>
    </source>
</evidence>
<dbReference type="InterPro" id="IPR005749">
    <property type="entry name" value="Ribosomal_uL15_bac-type"/>
</dbReference>
<feature type="compositionally biased region" description="Gly residues" evidence="6">
    <location>
        <begin position="55"/>
        <end position="67"/>
    </location>
</feature>
<keyword evidence="3" id="KW-0687">Ribonucleoprotein</keyword>
<name>A0A3R7LW68_PENVA</name>
<keyword evidence="2 8" id="KW-0689">Ribosomal protein</keyword>
<feature type="region of interest" description="Disordered" evidence="6">
    <location>
        <begin position="36"/>
        <end position="71"/>
    </location>
</feature>
<comment type="caution">
    <text evidence="8">The sequence shown here is derived from an EMBL/GenBank/DDBJ whole genome shotgun (WGS) entry which is preliminary data.</text>
</comment>
<dbReference type="HAMAP" id="MF_01341">
    <property type="entry name" value="Ribosomal_uL15"/>
    <property type="match status" value="1"/>
</dbReference>
<dbReference type="Pfam" id="PF00828">
    <property type="entry name" value="Ribosomal_L27A"/>
    <property type="match status" value="1"/>
</dbReference>
<dbReference type="PANTHER" id="PTHR12934">
    <property type="entry name" value="50S RIBOSOMAL PROTEIN L15"/>
    <property type="match status" value="1"/>
</dbReference>
<dbReference type="InterPro" id="IPR036227">
    <property type="entry name" value="Ribosomal_uL15/eL18_sf"/>
</dbReference>
<evidence type="ECO:0000256" key="5">
    <source>
        <dbReference type="ARBA" id="ARBA00035423"/>
    </source>
</evidence>
<accession>A0A3R7LW68</accession>
<comment type="similarity">
    <text evidence="1">Belongs to the universal ribosomal protein uL15 family.</text>
</comment>
<evidence type="ECO:0000313" key="9">
    <source>
        <dbReference type="Proteomes" id="UP000283509"/>
    </source>
</evidence>
<dbReference type="Proteomes" id="UP000283509">
    <property type="component" value="Unassembled WGS sequence"/>
</dbReference>
<evidence type="ECO:0000313" key="8">
    <source>
        <dbReference type="EMBL" id="ROT64761.1"/>
    </source>
</evidence>
<keyword evidence="9" id="KW-1185">Reference proteome</keyword>
<dbReference type="OrthoDB" id="361383at2759"/>
<evidence type="ECO:0000259" key="7">
    <source>
        <dbReference type="Pfam" id="PF00828"/>
    </source>
</evidence>
<organism evidence="8 9">
    <name type="scientific">Penaeus vannamei</name>
    <name type="common">Whiteleg shrimp</name>
    <name type="synonym">Litopenaeus vannamei</name>
    <dbReference type="NCBI Taxonomy" id="6689"/>
    <lineage>
        <taxon>Eukaryota</taxon>
        <taxon>Metazoa</taxon>
        <taxon>Ecdysozoa</taxon>
        <taxon>Arthropoda</taxon>
        <taxon>Crustacea</taxon>
        <taxon>Multicrustacea</taxon>
        <taxon>Malacostraca</taxon>
        <taxon>Eumalacostraca</taxon>
        <taxon>Eucarida</taxon>
        <taxon>Decapoda</taxon>
        <taxon>Dendrobranchiata</taxon>
        <taxon>Penaeoidea</taxon>
        <taxon>Penaeidae</taxon>
        <taxon>Penaeus</taxon>
    </lineage>
</organism>
<dbReference type="GO" id="GO:0005762">
    <property type="term" value="C:mitochondrial large ribosomal subunit"/>
    <property type="evidence" value="ECO:0007669"/>
    <property type="project" value="TreeGrafter"/>
</dbReference>
<dbReference type="PANTHER" id="PTHR12934:SF11">
    <property type="entry name" value="LARGE RIBOSOMAL SUBUNIT PROTEIN UL15M"/>
    <property type="match status" value="1"/>
</dbReference>